<organism evidence="2 3">
    <name type="scientific">Vigna mungo</name>
    <name type="common">Black gram</name>
    <name type="synonym">Phaseolus mungo</name>
    <dbReference type="NCBI Taxonomy" id="3915"/>
    <lineage>
        <taxon>Eukaryota</taxon>
        <taxon>Viridiplantae</taxon>
        <taxon>Streptophyta</taxon>
        <taxon>Embryophyta</taxon>
        <taxon>Tracheophyta</taxon>
        <taxon>Spermatophyta</taxon>
        <taxon>Magnoliopsida</taxon>
        <taxon>eudicotyledons</taxon>
        <taxon>Gunneridae</taxon>
        <taxon>Pentapetalae</taxon>
        <taxon>rosids</taxon>
        <taxon>fabids</taxon>
        <taxon>Fabales</taxon>
        <taxon>Fabaceae</taxon>
        <taxon>Papilionoideae</taxon>
        <taxon>50 kb inversion clade</taxon>
        <taxon>NPAAA clade</taxon>
        <taxon>indigoferoid/millettioid clade</taxon>
        <taxon>Phaseoleae</taxon>
        <taxon>Vigna</taxon>
    </lineage>
</organism>
<gene>
    <name evidence="2" type="ORF">V8G54_028231</name>
</gene>
<sequence>MAGVTSEESGVGKSSEGTFSEQHGQSGEAVAEWRSSEQVENGSPSTSPPYWDTDEDDEGEPGQNLQNCLEDIHGRLKSFLRLPEGNFAVVHLRLAATSGWSHFAQFTIAVVNKDPKKSKYSGRLIHYTDFGRRSMIGDGKSLWSSQKCMMALLTPAIAAKCGSCHLAHLLSGFSSLGAGGLCLCH</sequence>
<dbReference type="AlphaFoldDB" id="A0AAQ3MRZ9"/>
<evidence type="ECO:0000256" key="1">
    <source>
        <dbReference type="SAM" id="MobiDB-lite"/>
    </source>
</evidence>
<feature type="compositionally biased region" description="Polar residues" evidence="1">
    <location>
        <begin position="36"/>
        <end position="45"/>
    </location>
</feature>
<name>A0AAQ3MRZ9_VIGMU</name>
<feature type="region of interest" description="Disordered" evidence="1">
    <location>
        <begin position="1"/>
        <end position="64"/>
    </location>
</feature>
<dbReference type="EMBL" id="CP144692">
    <property type="protein sequence ID" value="WVY96080.1"/>
    <property type="molecule type" value="Genomic_DNA"/>
</dbReference>
<protein>
    <submittedName>
        <fullName evidence="2">Uncharacterized protein</fullName>
    </submittedName>
</protein>
<keyword evidence="3" id="KW-1185">Reference proteome</keyword>
<accession>A0AAQ3MRZ9</accession>
<feature type="compositionally biased region" description="Low complexity" evidence="1">
    <location>
        <begin position="1"/>
        <end position="18"/>
    </location>
</feature>
<proteinExistence type="predicted"/>
<dbReference type="Proteomes" id="UP001374535">
    <property type="component" value="Chromosome 9"/>
</dbReference>
<dbReference type="PANTHER" id="PTHR47477:SF8">
    <property type="entry name" value="TNF RECEPTOR-ASSOCIATED FACTOR HOMOLOG 1A"/>
    <property type="match status" value="1"/>
</dbReference>
<reference evidence="2 3" key="1">
    <citation type="journal article" date="2023" name="Life. Sci Alliance">
        <title>Evolutionary insights into 3D genome organization and epigenetic landscape of Vigna mungo.</title>
        <authorList>
            <person name="Junaid A."/>
            <person name="Singh B."/>
            <person name="Bhatia S."/>
        </authorList>
    </citation>
    <scope>NUCLEOTIDE SEQUENCE [LARGE SCALE GENOMIC DNA]</scope>
    <source>
        <strain evidence="2">Urdbean</strain>
    </source>
</reference>
<evidence type="ECO:0000313" key="2">
    <source>
        <dbReference type="EMBL" id="WVY96080.1"/>
    </source>
</evidence>
<evidence type="ECO:0000313" key="3">
    <source>
        <dbReference type="Proteomes" id="UP001374535"/>
    </source>
</evidence>
<dbReference type="InterPro" id="IPR055327">
    <property type="entry name" value="TRAF1A/B"/>
</dbReference>
<dbReference type="PANTHER" id="PTHR47477">
    <property type="entry name" value="TNF RECEPTOR-ASSOCIATED FACTOR HOMOLOG 1A"/>
    <property type="match status" value="1"/>
</dbReference>